<protein>
    <submittedName>
        <fullName evidence="1">Uncharacterized protein</fullName>
    </submittedName>
</protein>
<dbReference type="EMBL" id="KZ826318">
    <property type="protein sequence ID" value="PYI11390.1"/>
    <property type="molecule type" value="Genomic_DNA"/>
</dbReference>
<evidence type="ECO:0000313" key="1">
    <source>
        <dbReference type="EMBL" id="PYI11390.1"/>
    </source>
</evidence>
<proteinExistence type="predicted"/>
<keyword evidence="2" id="KW-1185">Reference proteome</keyword>
<dbReference type="AlphaFoldDB" id="A0A319EP18"/>
<reference evidence="1 2" key="1">
    <citation type="submission" date="2018-02" db="EMBL/GenBank/DDBJ databases">
        <title>The genomes of Aspergillus section Nigri reveals drivers in fungal speciation.</title>
        <authorList>
            <consortium name="DOE Joint Genome Institute"/>
            <person name="Vesth T.C."/>
            <person name="Nybo J."/>
            <person name="Theobald S."/>
            <person name="Brandl J."/>
            <person name="Frisvad J.C."/>
            <person name="Nielsen K.F."/>
            <person name="Lyhne E.K."/>
            <person name="Kogle M.E."/>
            <person name="Kuo A."/>
            <person name="Riley R."/>
            <person name="Clum A."/>
            <person name="Nolan M."/>
            <person name="Lipzen A."/>
            <person name="Salamov A."/>
            <person name="Henrissat B."/>
            <person name="Wiebenga A."/>
            <person name="De vries R.P."/>
            <person name="Grigoriev I.V."/>
            <person name="Mortensen U.H."/>
            <person name="Andersen M.R."/>
            <person name="Baker S.E."/>
        </authorList>
    </citation>
    <scope>NUCLEOTIDE SEQUENCE [LARGE SCALE GENOMIC DNA]</scope>
    <source>
        <strain evidence="1 2">CBS 121057</strain>
    </source>
</reference>
<sequence length="105" mass="11576">MNEKGYEKNEQKKSLKLFWTSRCIHCFSAVQPCSLYEPNLQPPLNPPNSIVVFYAVFLFSSLLDRPALLVGNAFETIALAGPGNFGTTPGHGRVPHSLLTVNDTL</sequence>
<gene>
    <name evidence="1" type="ORF">BO78DRAFT_133477</name>
</gene>
<accession>A0A319EP18</accession>
<name>A0A319EP18_ASPSB</name>
<dbReference type="VEuPathDB" id="FungiDB:BO78DRAFT_133477"/>
<organism evidence="1 2">
    <name type="scientific">Aspergillus sclerotiicarbonarius (strain CBS 121057 / IBT 28362)</name>
    <dbReference type="NCBI Taxonomy" id="1448318"/>
    <lineage>
        <taxon>Eukaryota</taxon>
        <taxon>Fungi</taxon>
        <taxon>Dikarya</taxon>
        <taxon>Ascomycota</taxon>
        <taxon>Pezizomycotina</taxon>
        <taxon>Eurotiomycetes</taxon>
        <taxon>Eurotiomycetidae</taxon>
        <taxon>Eurotiales</taxon>
        <taxon>Aspergillaceae</taxon>
        <taxon>Aspergillus</taxon>
        <taxon>Aspergillus subgen. Circumdati</taxon>
    </lineage>
</organism>
<evidence type="ECO:0000313" key="2">
    <source>
        <dbReference type="Proteomes" id="UP000248423"/>
    </source>
</evidence>
<dbReference type="Proteomes" id="UP000248423">
    <property type="component" value="Unassembled WGS sequence"/>
</dbReference>